<dbReference type="EMBL" id="HBGU01032676">
    <property type="protein sequence ID" value="CAD9455928.1"/>
    <property type="molecule type" value="Transcribed_RNA"/>
</dbReference>
<feature type="region of interest" description="Disordered" evidence="1">
    <location>
        <begin position="97"/>
        <end position="171"/>
    </location>
</feature>
<evidence type="ECO:0000256" key="1">
    <source>
        <dbReference type="SAM" id="MobiDB-lite"/>
    </source>
</evidence>
<evidence type="ECO:0000313" key="3">
    <source>
        <dbReference type="EMBL" id="CAD9455928.1"/>
    </source>
</evidence>
<feature type="compositionally biased region" description="Low complexity" evidence="1">
    <location>
        <begin position="108"/>
        <end position="128"/>
    </location>
</feature>
<gene>
    <name evidence="3" type="ORF">CBRE1094_LOCUS17824</name>
</gene>
<proteinExistence type="predicted"/>
<protein>
    <recommendedName>
        <fullName evidence="2">DEAD-box helicase OB fold domain-containing protein</fullName>
    </recommendedName>
</protein>
<accession>A0A7S2DIT0</accession>
<evidence type="ECO:0000259" key="2">
    <source>
        <dbReference type="Pfam" id="PF07717"/>
    </source>
</evidence>
<sequence>MKTVAEYVNMRNGMPCHLHPSSALFGMGVQPEYIVYHELVMTSKEYMQCVTSVEPEWLAELGPMFFSIKQPDETRAETRRKEKEHKAIMEAEMAAYQKRQAEKADAEASSVSSSLLGGASSFRRPSSSRSHHRIATPGGDSLSHGSSGSSADGGGNSGLRRPMSSKRRFGM</sequence>
<feature type="compositionally biased region" description="Low complexity" evidence="1">
    <location>
        <begin position="138"/>
        <end position="150"/>
    </location>
</feature>
<dbReference type="InterPro" id="IPR011709">
    <property type="entry name" value="DEAD-box_helicase_OB_fold"/>
</dbReference>
<reference evidence="3" key="1">
    <citation type="submission" date="2021-01" db="EMBL/GenBank/DDBJ databases">
        <authorList>
            <person name="Corre E."/>
            <person name="Pelletier E."/>
            <person name="Niang G."/>
            <person name="Scheremetjew M."/>
            <person name="Finn R."/>
            <person name="Kale V."/>
            <person name="Holt S."/>
            <person name="Cochrane G."/>
            <person name="Meng A."/>
            <person name="Brown T."/>
            <person name="Cohen L."/>
        </authorList>
    </citation>
    <scope>NUCLEOTIDE SEQUENCE</scope>
    <source>
        <strain evidence="3">UTEX LB 985</strain>
    </source>
</reference>
<dbReference type="Pfam" id="PF07717">
    <property type="entry name" value="OB_NTP_bind"/>
    <property type="match status" value="1"/>
</dbReference>
<feature type="domain" description="DEAD-box helicase OB fold" evidence="2">
    <location>
        <begin position="6"/>
        <end position="63"/>
    </location>
</feature>
<name>A0A7S2DIT0_9EUKA</name>
<dbReference type="AlphaFoldDB" id="A0A7S2DIT0"/>
<organism evidence="3">
    <name type="scientific">Haptolina brevifila</name>
    <dbReference type="NCBI Taxonomy" id="156173"/>
    <lineage>
        <taxon>Eukaryota</taxon>
        <taxon>Haptista</taxon>
        <taxon>Haptophyta</taxon>
        <taxon>Prymnesiophyceae</taxon>
        <taxon>Prymnesiales</taxon>
        <taxon>Prymnesiaceae</taxon>
        <taxon>Haptolina</taxon>
    </lineage>
</organism>